<evidence type="ECO:0000256" key="3">
    <source>
        <dbReference type="PROSITE-ProRule" id="PRU00023"/>
    </source>
</evidence>
<evidence type="ECO:0000256" key="2">
    <source>
        <dbReference type="ARBA" id="ARBA00023043"/>
    </source>
</evidence>
<keyword evidence="1" id="KW-0677">Repeat</keyword>
<dbReference type="Pfam" id="PF12796">
    <property type="entry name" value="Ank_2"/>
    <property type="match status" value="2"/>
</dbReference>
<proteinExistence type="predicted"/>
<feature type="repeat" description="ANK" evidence="3">
    <location>
        <begin position="130"/>
        <end position="162"/>
    </location>
</feature>
<dbReference type="AlphaFoldDB" id="A0A5E4N7A3"/>
<keyword evidence="5" id="KW-1185">Reference proteome</keyword>
<sequence>MAVNNPTELDSIPDDFLALRIAMEKNYLEYFVTRLNRIDPANKLKILNQKFVKDDQSLTLLIYSIIIYRFLITRLLIDNGVDLNAKGSIKLPNDSIDEVTPLWCAATCGNISIIKVLVQRGAVINLYTECKSNPLIAACYYGSIKCVEYLVNNGADINVCNKNKNSCLSISSYIGYESIVQFLLNNGADVDSQNTCGFTAMHFAVKKNRLNIIRLLILKEAKQLKNIEFMTPILIAAQNTFSSIVHFLADFNLEQEKIDAYELLGASFLNSKENYNFEQGFSALLTAMEMRSTHKIEKQPYKRIAAYNNQIECKTVQDLMYLKNVHEALHYESLIIRERILGEDKPDLLLPSIIYRGDCYADVDHYEPCLKLWCHALQLSQNNCFSVTVDLLPFIQVFCKMIKSEINIELLHLKNVLLYAVNESLYYKYKIAKNIDKKEIVKQNMYENMKIIMSLIIIISITLEKECNLEHPIKQKLLNIITKINKMNLRSENNMTLLHMCVKCDITLDKFITTIVWFPHFLSMKLLLTCGADVNALDNEQNTPLNNMVNFFIDYPFMPHDMDLNSKKIIEELLNAGTHTDIVNKSGWSPHSFDLTNIYPCLKISPRKLTCLAACTLKYKTKKEYYCDKLPEAVLKFIDLH</sequence>
<dbReference type="Gene3D" id="1.25.40.20">
    <property type="entry name" value="Ankyrin repeat-containing domain"/>
    <property type="match status" value="2"/>
</dbReference>
<protein>
    <submittedName>
        <fullName evidence="4">Ankyrin repeat-containing domain,Ankyrin repeat</fullName>
    </submittedName>
</protein>
<name>A0A5E4N7A3_9HEMI</name>
<feature type="repeat" description="ANK" evidence="3">
    <location>
        <begin position="97"/>
        <end position="129"/>
    </location>
</feature>
<gene>
    <name evidence="4" type="ORF">CINCED_3A015709</name>
</gene>
<feature type="repeat" description="ANK" evidence="3">
    <location>
        <begin position="163"/>
        <end position="195"/>
    </location>
</feature>
<accession>A0A5E4N7A3</accession>
<dbReference type="InterPro" id="IPR002110">
    <property type="entry name" value="Ankyrin_rpt"/>
</dbReference>
<dbReference type="SUPFAM" id="SSF48403">
    <property type="entry name" value="Ankyrin repeat"/>
    <property type="match status" value="2"/>
</dbReference>
<dbReference type="InterPro" id="IPR036770">
    <property type="entry name" value="Ankyrin_rpt-contain_sf"/>
</dbReference>
<dbReference type="PROSITE" id="PS50297">
    <property type="entry name" value="ANK_REP_REGION"/>
    <property type="match status" value="2"/>
</dbReference>
<organism evidence="4 5">
    <name type="scientific">Cinara cedri</name>
    <dbReference type="NCBI Taxonomy" id="506608"/>
    <lineage>
        <taxon>Eukaryota</taxon>
        <taxon>Metazoa</taxon>
        <taxon>Ecdysozoa</taxon>
        <taxon>Arthropoda</taxon>
        <taxon>Hexapoda</taxon>
        <taxon>Insecta</taxon>
        <taxon>Pterygota</taxon>
        <taxon>Neoptera</taxon>
        <taxon>Paraneoptera</taxon>
        <taxon>Hemiptera</taxon>
        <taxon>Sternorrhyncha</taxon>
        <taxon>Aphidomorpha</taxon>
        <taxon>Aphidoidea</taxon>
        <taxon>Aphididae</taxon>
        <taxon>Lachninae</taxon>
        <taxon>Cinara</taxon>
    </lineage>
</organism>
<dbReference type="PANTHER" id="PTHR24126">
    <property type="entry name" value="ANKYRIN REPEAT, PH AND SEC7 DOMAIN CONTAINING PROTEIN SECG-RELATED"/>
    <property type="match status" value="1"/>
</dbReference>
<dbReference type="OrthoDB" id="4429489at2759"/>
<dbReference type="PANTHER" id="PTHR24126:SF14">
    <property type="entry name" value="ANK_REP_REGION DOMAIN-CONTAINING PROTEIN"/>
    <property type="match status" value="1"/>
</dbReference>
<dbReference type="SMART" id="SM00248">
    <property type="entry name" value="ANK"/>
    <property type="match status" value="7"/>
</dbReference>
<keyword evidence="2 3" id="KW-0040">ANK repeat</keyword>
<evidence type="ECO:0000313" key="5">
    <source>
        <dbReference type="Proteomes" id="UP000325440"/>
    </source>
</evidence>
<dbReference type="EMBL" id="CABPRJ010001472">
    <property type="protein sequence ID" value="VVC38395.1"/>
    <property type="molecule type" value="Genomic_DNA"/>
</dbReference>
<evidence type="ECO:0000256" key="1">
    <source>
        <dbReference type="ARBA" id="ARBA00022737"/>
    </source>
</evidence>
<dbReference type="Proteomes" id="UP000325440">
    <property type="component" value="Unassembled WGS sequence"/>
</dbReference>
<evidence type="ECO:0000313" key="4">
    <source>
        <dbReference type="EMBL" id="VVC38395.1"/>
    </source>
</evidence>
<dbReference type="PROSITE" id="PS50088">
    <property type="entry name" value="ANK_REPEAT"/>
    <property type="match status" value="3"/>
</dbReference>
<reference evidence="4 5" key="1">
    <citation type="submission" date="2019-08" db="EMBL/GenBank/DDBJ databases">
        <authorList>
            <person name="Alioto T."/>
            <person name="Alioto T."/>
            <person name="Gomez Garrido J."/>
        </authorList>
    </citation>
    <scope>NUCLEOTIDE SEQUENCE [LARGE SCALE GENOMIC DNA]</scope>
</reference>